<keyword evidence="2" id="KW-1185">Reference proteome</keyword>
<evidence type="ECO:0000313" key="2">
    <source>
        <dbReference type="Proteomes" id="UP000297966"/>
    </source>
</evidence>
<dbReference type="EMBL" id="SPQT01000001">
    <property type="protein sequence ID" value="TFV51378.1"/>
    <property type="molecule type" value="Genomic_DNA"/>
</dbReference>
<name>A0A4Y9M8M9_9BRAD</name>
<sequence>MVTGESITAAAAKVVGLSREHLSRELGKPHVAAFMHQKVQRNLAVAATRAGAAKVELLDCDNAMVRDRASSFVLGLVGIQPASQLSVNLGADLERRE</sequence>
<accession>A0A4Y9M8M9</accession>
<proteinExistence type="predicted"/>
<gene>
    <name evidence="1" type="ORF">E4K65_04785</name>
</gene>
<reference evidence="1 2" key="1">
    <citation type="submission" date="2019-03" db="EMBL/GenBank/DDBJ databases">
        <title>Bradyrhizobium diversity isolated from nodules of Chamaecrista fasciculata.</title>
        <authorList>
            <person name="Klepa M.S."/>
            <person name="Urquiaga M.O."/>
            <person name="Hungria M."/>
            <person name="Delamuta J.R."/>
        </authorList>
    </citation>
    <scope>NUCLEOTIDE SEQUENCE [LARGE SCALE GENOMIC DNA]</scope>
    <source>
        <strain evidence="1 2">CNPSo 3448</strain>
    </source>
</reference>
<dbReference type="OrthoDB" id="8244951at2"/>
<dbReference type="AlphaFoldDB" id="A0A4Y9M8M9"/>
<comment type="caution">
    <text evidence="1">The sequence shown here is derived from an EMBL/GenBank/DDBJ whole genome shotgun (WGS) entry which is preliminary data.</text>
</comment>
<dbReference type="Proteomes" id="UP000297966">
    <property type="component" value="Unassembled WGS sequence"/>
</dbReference>
<protein>
    <submittedName>
        <fullName evidence="1">Uncharacterized protein</fullName>
    </submittedName>
</protein>
<organism evidence="1 2">
    <name type="scientific">Bradyrhizobium niftali</name>
    <dbReference type="NCBI Taxonomy" id="2560055"/>
    <lineage>
        <taxon>Bacteria</taxon>
        <taxon>Pseudomonadati</taxon>
        <taxon>Pseudomonadota</taxon>
        <taxon>Alphaproteobacteria</taxon>
        <taxon>Hyphomicrobiales</taxon>
        <taxon>Nitrobacteraceae</taxon>
        <taxon>Bradyrhizobium</taxon>
    </lineage>
</organism>
<evidence type="ECO:0000313" key="1">
    <source>
        <dbReference type="EMBL" id="TFV51378.1"/>
    </source>
</evidence>